<keyword evidence="2" id="KW-1185">Reference proteome</keyword>
<name>A0ACD4NUN5_9HYPH</name>
<accession>A0ACD4NUN5</accession>
<sequence>MMFETVSDADRMREVVSEVMDAVMSGKGTAIAAHLAPGALFTNRSNAGAFDAPWFDRLEGEYRLAGPEEVKSFMAELMQKATYLSYEQRGILVEDGEAASRCDWTRLYEKDGTVVTGTTMYWFAFTSDFRIRSIESIGSIHSVIPSRRGAETSA</sequence>
<organism evidence="1 2">
    <name type="scientific">Antarcticirhabdus aurantiaca</name>
    <dbReference type="NCBI Taxonomy" id="2606717"/>
    <lineage>
        <taxon>Bacteria</taxon>
        <taxon>Pseudomonadati</taxon>
        <taxon>Pseudomonadota</taxon>
        <taxon>Alphaproteobacteria</taxon>
        <taxon>Hyphomicrobiales</taxon>
        <taxon>Aurantimonadaceae</taxon>
        <taxon>Antarcticirhabdus</taxon>
    </lineage>
</organism>
<dbReference type="Proteomes" id="UP001163223">
    <property type="component" value="Chromosome"/>
</dbReference>
<proteinExistence type="predicted"/>
<protein>
    <submittedName>
        <fullName evidence="1">Nuclear transport factor 2 family protein</fullName>
    </submittedName>
</protein>
<evidence type="ECO:0000313" key="2">
    <source>
        <dbReference type="Proteomes" id="UP001163223"/>
    </source>
</evidence>
<dbReference type="EMBL" id="CP113520">
    <property type="protein sequence ID" value="WAJ30546.1"/>
    <property type="molecule type" value="Genomic_DNA"/>
</dbReference>
<evidence type="ECO:0000313" key="1">
    <source>
        <dbReference type="EMBL" id="WAJ30546.1"/>
    </source>
</evidence>
<reference evidence="1" key="1">
    <citation type="submission" date="2022-11" db="EMBL/GenBank/DDBJ databases">
        <title>beta-Carotene-producing bacterium, Jeongeuplla avenae sp. nov., alleviates the salt stress of Arabidopsis seedlings.</title>
        <authorList>
            <person name="Jiang L."/>
            <person name="Lee J."/>
        </authorList>
    </citation>
    <scope>NUCLEOTIDE SEQUENCE</scope>
    <source>
        <strain evidence="1">DY_R2A_6</strain>
    </source>
</reference>
<gene>
    <name evidence="1" type="ORF">OXU80_10215</name>
</gene>